<feature type="compositionally biased region" description="Acidic residues" evidence="1">
    <location>
        <begin position="998"/>
        <end position="1008"/>
    </location>
</feature>
<sequence>MPGRRPREVQISDRITLEAIFEAVEEALLTCDLNSQCSMNSEASADACSTFDNALHALASTARPLKCDLQQVCSTVLRCIQLASVNTESWKAIVLTIILRRFHTRAPEAKRLHAASEREDSDSFACAEGDGERLIFAIAFLCLLRFSTRNCTTLLPSVPTPDSAATAEMMAGRAARCLVSLAVPAGGSRDVCRLLELASYDALARGGYLATRQQHGHAHALRLAVCAFAKPDALAPHAHLSALAKLAATMLDGDLAIVRKQQAAKPGISDVTGHAAAAGAETAAETAAAPTGAAASATTERPPLMSTIHTFLPHNDRGSSRAPGHRKLAQCVAEMLVWSQTAAATNTSAFAAAKARLSAMDPHSLTPAASAITTASTAAPATAAAAALTAADSHGQFIDSSVHAMQTTARRLRQSLSREARKCGFSLCTQYLLDRSALTLSHVLRGKAGDLMLLRAMANKAADTRTLRLLAKRAMQLKRAVAALSVEALAASWQPLPSPKAGGKGATEGESEAAGGADDTLDELEALNLQLQEATVRATLRQLRTHVRAHDRRTLVASNDGGKLCRAAAVLVAAAMHPELWLDDDNGDANGQDGAGDGDGGVGGGDDGEVEAKRRRLDMAGPPGHESAKGACDAPVRAAAPRLLLPSPDGSLNAEQVDVSTLANVMSALDRVFTKSCFQMTSGRDASDRDGAAGDGDGEAGCAPLPAATKELQNLIARHLGEDETLLLLASSDVSLPETTLKEMQRQRQTVHCHVADEMTARLQREGARVGDVTVSLMWNTRDDLDLHVFTPSGEEISYRNKLTDEGCLDVDMNAGGSTSSEPVENVFLGDAEKGIEAARGNYRVVVQNYGYHTPPPHLPVEWSVHVRVNDVVTRYSGICSGTGSASDVVVCTFDYSGRTAPQPSAVGSALKASNLVAVTSSTGSTIDALRQLVSIANEHTEMEEVRDLTYEAEIADEEPQNENTEGEAVEAEALALGPEEGGADSNEAAEAGTESGADADADAEADADAGARAEADADADADASMEAPSAAEADSAASRARAPRERAVMAPADSFDVSSRARLRLQLSRLPPLFHATVEAEFGGRSLLELSSAAIAKRMLCDAVHVEALRDAGYPPELVGHVKRLMQSGGRGAAH</sequence>
<feature type="compositionally biased region" description="Low complexity" evidence="1">
    <location>
        <begin position="1025"/>
        <end position="1041"/>
    </location>
</feature>
<feature type="compositionally biased region" description="Gly residues" evidence="1">
    <location>
        <begin position="593"/>
        <end position="605"/>
    </location>
</feature>
<feature type="region of interest" description="Disordered" evidence="1">
    <location>
        <begin position="495"/>
        <end position="517"/>
    </location>
</feature>
<dbReference type="AlphaFoldDB" id="A0A7S4BRI4"/>
<feature type="region of interest" description="Disordered" evidence="1">
    <location>
        <begin position="583"/>
        <end position="609"/>
    </location>
</feature>
<reference evidence="2" key="1">
    <citation type="submission" date="2021-01" db="EMBL/GenBank/DDBJ databases">
        <authorList>
            <person name="Corre E."/>
            <person name="Pelletier E."/>
            <person name="Niang G."/>
            <person name="Scheremetjew M."/>
            <person name="Finn R."/>
            <person name="Kale V."/>
            <person name="Holt S."/>
            <person name="Cochrane G."/>
            <person name="Meng A."/>
            <person name="Brown T."/>
            <person name="Cohen L."/>
        </authorList>
    </citation>
    <scope>NUCLEOTIDE SEQUENCE</scope>
    <source>
        <strain evidence="2">CCMP645</strain>
    </source>
</reference>
<proteinExistence type="predicted"/>
<accession>A0A7S4BRI4</accession>
<feature type="region of interest" description="Disordered" evidence="1">
    <location>
        <begin position="682"/>
        <end position="701"/>
    </location>
</feature>
<evidence type="ECO:0000256" key="1">
    <source>
        <dbReference type="SAM" id="MobiDB-lite"/>
    </source>
</evidence>
<feature type="region of interest" description="Disordered" evidence="1">
    <location>
        <begin position="980"/>
        <end position="1048"/>
    </location>
</feature>
<organism evidence="2">
    <name type="scientific">Chrysotila carterae</name>
    <name type="common">Marine alga</name>
    <name type="synonym">Syracosphaera carterae</name>
    <dbReference type="NCBI Taxonomy" id="13221"/>
    <lineage>
        <taxon>Eukaryota</taxon>
        <taxon>Haptista</taxon>
        <taxon>Haptophyta</taxon>
        <taxon>Prymnesiophyceae</taxon>
        <taxon>Isochrysidales</taxon>
        <taxon>Isochrysidaceae</taxon>
        <taxon>Chrysotila</taxon>
    </lineage>
</organism>
<gene>
    <name evidence="2" type="ORF">PCAR00345_LOCUS26814</name>
</gene>
<dbReference type="EMBL" id="HBIZ01041976">
    <property type="protein sequence ID" value="CAE0774201.1"/>
    <property type="molecule type" value="Transcribed_RNA"/>
</dbReference>
<name>A0A7S4BRI4_CHRCT</name>
<protein>
    <submittedName>
        <fullName evidence="2">Uncharacterized protein</fullName>
    </submittedName>
</protein>
<evidence type="ECO:0000313" key="2">
    <source>
        <dbReference type="EMBL" id="CAE0774201.1"/>
    </source>
</evidence>